<keyword evidence="2" id="KW-1185">Reference proteome</keyword>
<proteinExistence type="predicted"/>
<dbReference type="PANTHER" id="PTHR23404">
    <property type="entry name" value="MOLYBDOPTERIN SYNTHASE RELATED"/>
    <property type="match status" value="1"/>
</dbReference>
<reference evidence="1 2" key="2">
    <citation type="submission" date="2018-11" db="EMBL/GenBank/DDBJ databases">
        <authorList>
            <consortium name="Pathogen Informatics"/>
        </authorList>
    </citation>
    <scope>NUCLEOTIDE SEQUENCE [LARGE SCALE GENOMIC DNA]</scope>
</reference>
<dbReference type="OrthoDB" id="5531344at2759"/>
<dbReference type="SUPFAM" id="SSF54690">
    <property type="entry name" value="Molybdopterin synthase subunit MoaE"/>
    <property type="match status" value="1"/>
</dbReference>
<dbReference type="Pfam" id="PF02391">
    <property type="entry name" value="MoaE"/>
    <property type="match status" value="1"/>
</dbReference>
<evidence type="ECO:0000313" key="2">
    <source>
        <dbReference type="Proteomes" id="UP000267096"/>
    </source>
</evidence>
<dbReference type="GO" id="GO:0006777">
    <property type="term" value="P:Mo-molybdopterin cofactor biosynthetic process"/>
    <property type="evidence" value="ECO:0007669"/>
    <property type="project" value="InterPro"/>
</dbReference>
<name>A0A0M3K3C8_ANISI</name>
<dbReference type="Proteomes" id="UP000267096">
    <property type="component" value="Unassembled WGS sequence"/>
</dbReference>
<organism evidence="3">
    <name type="scientific">Anisakis simplex</name>
    <name type="common">Herring worm</name>
    <dbReference type="NCBI Taxonomy" id="6269"/>
    <lineage>
        <taxon>Eukaryota</taxon>
        <taxon>Metazoa</taxon>
        <taxon>Ecdysozoa</taxon>
        <taxon>Nematoda</taxon>
        <taxon>Chromadorea</taxon>
        <taxon>Rhabditida</taxon>
        <taxon>Spirurina</taxon>
        <taxon>Ascaridomorpha</taxon>
        <taxon>Ascaridoidea</taxon>
        <taxon>Anisakidae</taxon>
        <taxon>Anisakis</taxon>
        <taxon>Anisakis simplex complex</taxon>
    </lineage>
</organism>
<dbReference type="AlphaFoldDB" id="A0A0M3K3C8"/>
<dbReference type="EMBL" id="UYRR01031979">
    <property type="protein sequence ID" value="VDK53579.1"/>
    <property type="molecule type" value="Genomic_DNA"/>
</dbReference>
<sequence>MSESSLDLLRIQEHPIRVEEAIQFVTAPTTGGTSVFVGTTRDTFDGKRVVQLEYEAYEEMAIKEMHRVCEMIREKFPSVRRAAIIHRTGVVPVGESSVVIAVSAPHRRDAIRGNEMAIDLLKRRVPIWKKVSSELFTCFHQNG</sequence>
<dbReference type="InterPro" id="IPR036563">
    <property type="entry name" value="MoaE_sf"/>
</dbReference>
<reference evidence="3" key="1">
    <citation type="submission" date="2017-02" db="UniProtKB">
        <authorList>
            <consortium name="WormBaseParasite"/>
        </authorList>
    </citation>
    <scope>IDENTIFICATION</scope>
</reference>
<evidence type="ECO:0000313" key="3">
    <source>
        <dbReference type="WBParaSite" id="ASIM_0001546701-mRNA-1"/>
    </source>
</evidence>
<dbReference type="Gene3D" id="3.90.1170.40">
    <property type="entry name" value="Molybdopterin biosynthesis MoaE subunit"/>
    <property type="match status" value="1"/>
</dbReference>
<dbReference type="CDD" id="cd00756">
    <property type="entry name" value="MoaE"/>
    <property type="match status" value="1"/>
</dbReference>
<protein>
    <submittedName>
        <fullName evidence="3">Molybdopterin synthase catalytic subunit (inferred by orthology to a D. melanogaster protein)</fullName>
    </submittedName>
</protein>
<gene>
    <name evidence="1" type="ORF">ASIM_LOCUS14876</name>
</gene>
<dbReference type="WBParaSite" id="ASIM_0001546701-mRNA-1">
    <property type="protein sequence ID" value="ASIM_0001546701-mRNA-1"/>
    <property type="gene ID" value="ASIM_0001546701"/>
</dbReference>
<accession>A0A0M3K3C8</accession>
<evidence type="ECO:0000313" key="1">
    <source>
        <dbReference type="EMBL" id="VDK53579.1"/>
    </source>
</evidence>
<dbReference type="InterPro" id="IPR003448">
    <property type="entry name" value="Mopterin_biosynth_MoaE"/>
</dbReference>